<comment type="caution">
    <text evidence="2">The sequence shown here is derived from an EMBL/GenBank/DDBJ whole genome shotgun (WGS) entry which is preliminary data.</text>
</comment>
<dbReference type="InterPro" id="IPR036390">
    <property type="entry name" value="WH_DNA-bd_sf"/>
</dbReference>
<keyword evidence="3" id="KW-1185">Reference proteome</keyword>
<dbReference type="Pfam" id="PF12840">
    <property type="entry name" value="HTH_20"/>
    <property type="match status" value="1"/>
</dbReference>
<dbReference type="GO" id="GO:0003700">
    <property type="term" value="F:DNA-binding transcription factor activity"/>
    <property type="evidence" value="ECO:0007669"/>
    <property type="project" value="InterPro"/>
</dbReference>
<dbReference type="EMBL" id="BOOH01000001">
    <property type="protein sequence ID" value="GIH73869.1"/>
    <property type="molecule type" value="Genomic_DNA"/>
</dbReference>
<accession>A0A8J3RHQ7</accession>
<dbReference type="AlphaFoldDB" id="A0A8J3RHQ7"/>
<evidence type="ECO:0000313" key="3">
    <source>
        <dbReference type="Proteomes" id="UP000616724"/>
    </source>
</evidence>
<dbReference type="GO" id="GO:0097063">
    <property type="term" value="F:cadmium ion sensor activity"/>
    <property type="evidence" value="ECO:0007669"/>
    <property type="project" value="TreeGrafter"/>
</dbReference>
<organism evidence="2 3">
    <name type="scientific">Planobispora longispora</name>
    <dbReference type="NCBI Taxonomy" id="28887"/>
    <lineage>
        <taxon>Bacteria</taxon>
        <taxon>Bacillati</taxon>
        <taxon>Actinomycetota</taxon>
        <taxon>Actinomycetes</taxon>
        <taxon>Streptosporangiales</taxon>
        <taxon>Streptosporangiaceae</taxon>
        <taxon>Planobispora</taxon>
    </lineage>
</organism>
<dbReference type="InterPro" id="IPR052543">
    <property type="entry name" value="HTH_Metal-responsive_Reg"/>
</dbReference>
<evidence type="ECO:0000259" key="1">
    <source>
        <dbReference type="PROSITE" id="PS50987"/>
    </source>
</evidence>
<dbReference type="SUPFAM" id="SSF46785">
    <property type="entry name" value="Winged helix' DNA-binding domain"/>
    <property type="match status" value="1"/>
</dbReference>
<name>A0A8J3RHQ7_9ACTN</name>
<feature type="domain" description="HTH arsR-type" evidence="1">
    <location>
        <begin position="5"/>
        <end position="100"/>
    </location>
</feature>
<reference evidence="2 3" key="1">
    <citation type="submission" date="2021-01" db="EMBL/GenBank/DDBJ databases">
        <title>Whole genome shotgun sequence of Planobispora longispora NBRC 13918.</title>
        <authorList>
            <person name="Komaki H."/>
            <person name="Tamura T."/>
        </authorList>
    </citation>
    <scope>NUCLEOTIDE SEQUENCE [LARGE SCALE GENOMIC DNA]</scope>
    <source>
        <strain evidence="2 3">NBRC 13918</strain>
    </source>
</reference>
<dbReference type="GO" id="GO:0010288">
    <property type="term" value="P:response to lead ion"/>
    <property type="evidence" value="ECO:0007669"/>
    <property type="project" value="TreeGrafter"/>
</dbReference>
<dbReference type="GO" id="GO:0003677">
    <property type="term" value="F:DNA binding"/>
    <property type="evidence" value="ECO:0007669"/>
    <property type="project" value="TreeGrafter"/>
</dbReference>
<dbReference type="InterPro" id="IPR036388">
    <property type="entry name" value="WH-like_DNA-bd_sf"/>
</dbReference>
<dbReference type="PANTHER" id="PTHR39168">
    <property type="entry name" value="TRANSCRIPTIONAL REGULATOR-RELATED"/>
    <property type="match status" value="1"/>
</dbReference>
<dbReference type="InterPro" id="IPR001845">
    <property type="entry name" value="HTH_ArsR_DNA-bd_dom"/>
</dbReference>
<dbReference type="CDD" id="cd00090">
    <property type="entry name" value="HTH_ARSR"/>
    <property type="match status" value="1"/>
</dbReference>
<protein>
    <submittedName>
        <fullName evidence="2">Transcriptional regulator</fullName>
    </submittedName>
</protein>
<dbReference type="Proteomes" id="UP000616724">
    <property type="component" value="Unassembled WGS sequence"/>
</dbReference>
<dbReference type="InterPro" id="IPR011991">
    <property type="entry name" value="ArsR-like_HTH"/>
</dbReference>
<dbReference type="GO" id="GO:0032791">
    <property type="term" value="F:lead ion binding"/>
    <property type="evidence" value="ECO:0007669"/>
    <property type="project" value="TreeGrafter"/>
</dbReference>
<gene>
    <name evidence="2" type="ORF">Plo01_02980</name>
</gene>
<dbReference type="GO" id="GO:0046686">
    <property type="term" value="P:response to cadmium ion"/>
    <property type="evidence" value="ECO:0007669"/>
    <property type="project" value="TreeGrafter"/>
</dbReference>
<dbReference type="PROSITE" id="PS50987">
    <property type="entry name" value="HTH_ARSR_2"/>
    <property type="match status" value="1"/>
</dbReference>
<sequence>MDTLHAHPAGTDLASVARLLADGTRASFCVALLDGRAWTATELARHAGVAASTATEHLNALVRGGLLAEERQGRHRYVRLAGPHVAELIESLAAMAPGRTAPPRSLSADGRRRALAHARTCYDHLAGAVAVAITDTMTERGLLDWERGLSLTADGEAWLGRLGVTVPAGTRRPAVRSCLDWTERRSHLAGAVGAAMCRHAFDAGWIARIGTTRAVTVTATGRHAFQDHLGLPEELLARK</sequence>
<dbReference type="RefSeq" id="WP_203888601.1">
    <property type="nucleotide sequence ID" value="NZ_BOOH01000001.1"/>
</dbReference>
<dbReference type="Gene3D" id="1.10.10.10">
    <property type="entry name" value="Winged helix-like DNA-binding domain superfamily/Winged helix DNA-binding domain"/>
    <property type="match status" value="1"/>
</dbReference>
<dbReference type="SMART" id="SM00418">
    <property type="entry name" value="HTH_ARSR"/>
    <property type="match status" value="1"/>
</dbReference>
<evidence type="ECO:0000313" key="2">
    <source>
        <dbReference type="EMBL" id="GIH73869.1"/>
    </source>
</evidence>
<proteinExistence type="predicted"/>
<dbReference type="PANTHER" id="PTHR39168:SF1">
    <property type="entry name" value="TRANSCRIPTIONAL REGULATORY PROTEIN"/>
    <property type="match status" value="1"/>
</dbReference>